<accession>A0AAW0WIK6</accession>
<keyword evidence="1" id="KW-0472">Membrane</keyword>
<keyword evidence="3" id="KW-1185">Reference proteome</keyword>
<name>A0AAW0WIK6_CHEQU</name>
<sequence length="105" mass="12048">MIGKFSSSVGIIILFTFPILHPLTNFSFSTAFSTLLLYIPHLSQVHLLCSLKYVKHVHASFFQRVLQSFLPDTSTTHHLECFLHLLSTSFILWAQDRTFTLLHAE</sequence>
<comment type="caution">
    <text evidence="2">The sequence shown here is derived from an EMBL/GenBank/DDBJ whole genome shotgun (WGS) entry which is preliminary data.</text>
</comment>
<dbReference type="Proteomes" id="UP001445076">
    <property type="component" value="Unassembled WGS sequence"/>
</dbReference>
<feature type="transmembrane region" description="Helical" evidence="1">
    <location>
        <begin position="12"/>
        <end position="39"/>
    </location>
</feature>
<evidence type="ECO:0000256" key="1">
    <source>
        <dbReference type="SAM" id="Phobius"/>
    </source>
</evidence>
<organism evidence="2 3">
    <name type="scientific">Cherax quadricarinatus</name>
    <name type="common">Australian red claw crayfish</name>
    <dbReference type="NCBI Taxonomy" id="27406"/>
    <lineage>
        <taxon>Eukaryota</taxon>
        <taxon>Metazoa</taxon>
        <taxon>Ecdysozoa</taxon>
        <taxon>Arthropoda</taxon>
        <taxon>Crustacea</taxon>
        <taxon>Multicrustacea</taxon>
        <taxon>Malacostraca</taxon>
        <taxon>Eumalacostraca</taxon>
        <taxon>Eucarida</taxon>
        <taxon>Decapoda</taxon>
        <taxon>Pleocyemata</taxon>
        <taxon>Astacidea</taxon>
        <taxon>Parastacoidea</taxon>
        <taxon>Parastacidae</taxon>
        <taxon>Cherax</taxon>
    </lineage>
</organism>
<dbReference type="EMBL" id="JARKIK010000063">
    <property type="protein sequence ID" value="KAK8730760.1"/>
    <property type="molecule type" value="Genomic_DNA"/>
</dbReference>
<protein>
    <submittedName>
        <fullName evidence="2">Uncharacterized protein</fullName>
    </submittedName>
</protein>
<dbReference type="AlphaFoldDB" id="A0AAW0WIK6"/>
<reference evidence="2 3" key="1">
    <citation type="journal article" date="2024" name="BMC Genomics">
        <title>Genome assembly of redclaw crayfish (Cherax quadricarinatus) provides insights into its immune adaptation and hypoxia tolerance.</title>
        <authorList>
            <person name="Liu Z."/>
            <person name="Zheng J."/>
            <person name="Li H."/>
            <person name="Fang K."/>
            <person name="Wang S."/>
            <person name="He J."/>
            <person name="Zhou D."/>
            <person name="Weng S."/>
            <person name="Chi M."/>
            <person name="Gu Z."/>
            <person name="He J."/>
            <person name="Li F."/>
            <person name="Wang M."/>
        </authorList>
    </citation>
    <scope>NUCLEOTIDE SEQUENCE [LARGE SCALE GENOMIC DNA]</scope>
    <source>
        <strain evidence="2">ZL_2023a</strain>
    </source>
</reference>
<proteinExistence type="predicted"/>
<evidence type="ECO:0000313" key="3">
    <source>
        <dbReference type="Proteomes" id="UP001445076"/>
    </source>
</evidence>
<keyword evidence="1" id="KW-0812">Transmembrane</keyword>
<evidence type="ECO:0000313" key="2">
    <source>
        <dbReference type="EMBL" id="KAK8730760.1"/>
    </source>
</evidence>
<keyword evidence="1" id="KW-1133">Transmembrane helix</keyword>
<gene>
    <name evidence="2" type="ORF">OTU49_007912</name>
</gene>